<dbReference type="Pfam" id="PF14111">
    <property type="entry name" value="DUF4283"/>
    <property type="match status" value="1"/>
</dbReference>
<feature type="domain" description="DUF4283" evidence="2">
    <location>
        <begin position="174"/>
        <end position="254"/>
    </location>
</feature>
<keyword evidence="4" id="KW-1185">Reference proteome</keyword>
<protein>
    <recommendedName>
        <fullName evidence="2">DUF4283 domain-containing protein</fullName>
    </recommendedName>
</protein>
<feature type="compositionally biased region" description="Low complexity" evidence="1">
    <location>
        <begin position="39"/>
        <end position="66"/>
    </location>
</feature>
<dbReference type="EMBL" id="JAUJYN010000002">
    <property type="protein sequence ID" value="KAK1278990.1"/>
    <property type="molecule type" value="Genomic_DNA"/>
</dbReference>
<feature type="compositionally biased region" description="Low complexity" evidence="1">
    <location>
        <begin position="374"/>
        <end position="386"/>
    </location>
</feature>
<comment type="caution">
    <text evidence="3">The sequence shown here is derived from an EMBL/GenBank/DDBJ whole genome shotgun (WGS) entry which is preliminary data.</text>
</comment>
<feature type="compositionally biased region" description="Polar residues" evidence="1">
    <location>
        <begin position="393"/>
        <end position="434"/>
    </location>
</feature>
<feature type="compositionally biased region" description="Low complexity" evidence="1">
    <location>
        <begin position="435"/>
        <end position="448"/>
    </location>
</feature>
<dbReference type="InterPro" id="IPR025558">
    <property type="entry name" value="DUF4283"/>
</dbReference>
<organism evidence="3 4">
    <name type="scientific">Acorus gramineus</name>
    <name type="common">Dwarf sweet flag</name>
    <dbReference type="NCBI Taxonomy" id="55184"/>
    <lineage>
        <taxon>Eukaryota</taxon>
        <taxon>Viridiplantae</taxon>
        <taxon>Streptophyta</taxon>
        <taxon>Embryophyta</taxon>
        <taxon>Tracheophyta</taxon>
        <taxon>Spermatophyta</taxon>
        <taxon>Magnoliopsida</taxon>
        <taxon>Liliopsida</taxon>
        <taxon>Acoraceae</taxon>
        <taxon>Acorus</taxon>
    </lineage>
</organism>
<evidence type="ECO:0000256" key="1">
    <source>
        <dbReference type="SAM" id="MobiDB-lite"/>
    </source>
</evidence>
<gene>
    <name evidence="3" type="ORF">QJS04_geneDACA020178</name>
</gene>
<feature type="compositionally biased region" description="Pro residues" evidence="1">
    <location>
        <begin position="115"/>
        <end position="124"/>
    </location>
</feature>
<feature type="region of interest" description="Disordered" evidence="1">
    <location>
        <begin position="366"/>
        <end position="471"/>
    </location>
</feature>
<dbReference type="AlphaFoldDB" id="A0AAV9BR55"/>
<dbReference type="PANTHER" id="PTHR31286">
    <property type="entry name" value="GLYCINE-RICH CELL WALL STRUCTURAL PROTEIN 1.8-LIKE"/>
    <property type="match status" value="1"/>
</dbReference>
<evidence type="ECO:0000259" key="2">
    <source>
        <dbReference type="Pfam" id="PF14111"/>
    </source>
</evidence>
<feature type="compositionally biased region" description="Low complexity" evidence="1">
    <location>
        <begin position="80"/>
        <end position="96"/>
    </location>
</feature>
<dbReference type="Proteomes" id="UP001179952">
    <property type="component" value="Unassembled WGS sequence"/>
</dbReference>
<proteinExistence type="predicted"/>
<reference evidence="3" key="1">
    <citation type="journal article" date="2023" name="Nat. Commun.">
        <title>Diploid and tetraploid genomes of Acorus and the evolution of monocots.</title>
        <authorList>
            <person name="Ma L."/>
            <person name="Liu K.W."/>
            <person name="Li Z."/>
            <person name="Hsiao Y.Y."/>
            <person name="Qi Y."/>
            <person name="Fu T."/>
            <person name="Tang G.D."/>
            <person name="Zhang D."/>
            <person name="Sun W.H."/>
            <person name="Liu D.K."/>
            <person name="Li Y."/>
            <person name="Chen G.Z."/>
            <person name="Liu X.D."/>
            <person name="Liao X.Y."/>
            <person name="Jiang Y.T."/>
            <person name="Yu X."/>
            <person name="Hao Y."/>
            <person name="Huang J."/>
            <person name="Zhao X.W."/>
            <person name="Ke S."/>
            <person name="Chen Y.Y."/>
            <person name="Wu W.L."/>
            <person name="Hsu J.L."/>
            <person name="Lin Y.F."/>
            <person name="Huang M.D."/>
            <person name="Li C.Y."/>
            <person name="Huang L."/>
            <person name="Wang Z.W."/>
            <person name="Zhao X."/>
            <person name="Zhong W.Y."/>
            <person name="Peng D.H."/>
            <person name="Ahmad S."/>
            <person name="Lan S."/>
            <person name="Zhang J.S."/>
            <person name="Tsai W.C."/>
            <person name="Van de Peer Y."/>
            <person name="Liu Z.J."/>
        </authorList>
    </citation>
    <scope>NUCLEOTIDE SEQUENCE</scope>
    <source>
        <strain evidence="3">SCP</strain>
    </source>
</reference>
<sequence>MVTRGLLPTPTDFPPLLPLAHTSQPESLPPPSKTNSSDPNPQSSTSLPLSTLTPQLPNSSPNSIAPPNLPRSLSRGRSKGPSGRVRSKGPSSSRGPPSNPPPRRRESKGKRIARPGPPAPPAPPSSRIERWTDLFPNGPSSSSHPLKFFDPILEDQDPLAVIDDEDCAEALDYWSNCVVGYIIGTVPVYTPFLQFLKRLWKLKGEIKLLLRGNGFFLIKFFLPEDMQMVLEGGPWTMANRPFIMRKWTPDSQMEQARLSSIPVWVRIPYLPLHLWSSNAISKITSLIGTPLFMDTPTRMRTRISYARVCVEVQAGTNLPDFVCVRSNGELIQLPVLYDWKPQACSACSTFGHDNAMCGKFSHPSGAPSAVATRLTSQTTTSSLKPLSSPPTVNPSESLPPTTSHPLAPFSTTLDNPSVSPLPSNPTATRLTTKVSSQPTTSQPDTSASIPQNLGPQPPKSPSQQQTQASLS</sequence>
<evidence type="ECO:0000313" key="4">
    <source>
        <dbReference type="Proteomes" id="UP001179952"/>
    </source>
</evidence>
<evidence type="ECO:0000313" key="3">
    <source>
        <dbReference type="EMBL" id="KAK1278990.1"/>
    </source>
</evidence>
<reference evidence="3" key="2">
    <citation type="submission" date="2023-06" db="EMBL/GenBank/DDBJ databases">
        <authorList>
            <person name="Ma L."/>
            <person name="Liu K.-W."/>
            <person name="Li Z."/>
            <person name="Hsiao Y.-Y."/>
            <person name="Qi Y."/>
            <person name="Fu T."/>
            <person name="Tang G."/>
            <person name="Zhang D."/>
            <person name="Sun W.-H."/>
            <person name="Liu D.-K."/>
            <person name="Li Y."/>
            <person name="Chen G.-Z."/>
            <person name="Liu X.-D."/>
            <person name="Liao X.-Y."/>
            <person name="Jiang Y.-T."/>
            <person name="Yu X."/>
            <person name="Hao Y."/>
            <person name="Huang J."/>
            <person name="Zhao X.-W."/>
            <person name="Ke S."/>
            <person name="Chen Y.-Y."/>
            <person name="Wu W.-L."/>
            <person name="Hsu J.-L."/>
            <person name="Lin Y.-F."/>
            <person name="Huang M.-D."/>
            <person name="Li C.-Y."/>
            <person name="Huang L."/>
            <person name="Wang Z.-W."/>
            <person name="Zhao X."/>
            <person name="Zhong W.-Y."/>
            <person name="Peng D.-H."/>
            <person name="Ahmad S."/>
            <person name="Lan S."/>
            <person name="Zhang J.-S."/>
            <person name="Tsai W.-C."/>
            <person name="Van De Peer Y."/>
            <person name="Liu Z.-J."/>
        </authorList>
    </citation>
    <scope>NUCLEOTIDE SEQUENCE</scope>
    <source>
        <strain evidence="3">SCP</strain>
        <tissue evidence="3">Leaves</tissue>
    </source>
</reference>
<dbReference type="InterPro" id="IPR040256">
    <property type="entry name" value="At4g02000-like"/>
</dbReference>
<feature type="region of interest" description="Disordered" evidence="1">
    <location>
        <begin position="1"/>
        <end position="136"/>
    </location>
</feature>
<feature type="compositionally biased region" description="Low complexity" evidence="1">
    <location>
        <begin position="1"/>
        <end position="10"/>
    </location>
</feature>
<accession>A0AAV9BR55</accession>
<dbReference type="PANTHER" id="PTHR31286:SF180">
    <property type="entry name" value="OS10G0362600 PROTEIN"/>
    <property type="match status" value="1"/>
</dbReference>
<name>A0AAV9BR55_ACOGR</name>